<comment type="subcellular location">
    <subcellularLocation>
        <location evidence="1">Membrane</location>
        <topology evidence="1">Multi-pass membrane protein</topology>
    </subcellularLocation>
</comment>
<feature type="transmembrane region" description="Helical" evidence="5">
    <location>
        <begin position="275"/>
        <end position="300"/>
    </location>
</feature>
<dbReference type="GeneID" id="30964082"/>
<organism evidence="7 8">
    <name type="scientific">Ascoidea rubescens DSM 1968</name>
    <dbReference type="NCBI Taxonomy" id="1344418"/>
    <lineage>
        <taxon>Eukaryota</taxon>
        <taxon>Fungi</taxon>
        <taxon>Dikarya</taxon>
        <taxon>Ascomycota</taxon>
        <taxon>Saccharomycotina</taxon>
        <taxon>Saccharomycetes</taxon>
        <taxon>Ascoideaceae</taxon>
        <taxon>Ascoidea</taxon>
    </lineage>
</organism>
<keyword evidence="3 5" id="KW-1133">Transmembrane helix</keyword>
<feature type="transmembrane region" description="Helical" evidence="5">
    <location>
        <begin position="388"/>
        <end position="413"/>
    </location>
</feature>
<dbReference type="CDD" id="cd17323">
    <property type="entry name" value="MFS_Tpo1_MDR_like"/>
    <property type="match status" value="1"/>
</dbReference>
<keyword evidence="2 5" id="KW-0812">Transmembrane</keyword>
<feature type="transmembrane region" description="Helical" evidence="5">
    <location>
        <begin position="454"/>
        <end position="475"/>
    </location>
</feature>
<proteinExistence type="predicted"/>
<feature type="transmembrane region" description="Helical" evidence="5">
    <location>
        <begin position="202"/>
        <end position="224"/>
    </location>
</feature>
<evidence type="ECO:0000256" key="1">
    <source>
        <dbReference type="ARBA" id="ARBA00004141"/>
    </source>
</evidence>
<feature type="transmembrane region" description="Helical" evidence="5">
    <location>
        <begin position="83"/>
        <end position="104"/>
    </location>
</feature>
<accession>A0A1D2VK50</accession>
<dbReference type="FunFam" id="1.20.1250.20:FF:000011">
    <property type="entry name" value="MFS multidrug transporter, putative"/>
    <property type="match status" value="1"/>
</dbReference>
<dbReference type="AlphaFoldDB" id="A0A1D2VK50"/>
<dbReference type="SUPFAM" id="SSF103473">
    <property type="entry name" value="MFS general substrate transporter"/>
    <property type="match status" value="1"/>
</dbReference>
<dbReference type="STRING" id="1344418.A0A1D2VK50"/>
<reference evidence="8" key="1">
    <citation type="submission" date="2016-05" db="EMBL/GenBank/DDBJ databases">
        <title>Comparative genomics of biotechnologically important yeasts.</title>
        <authorList>
            <consortium name="DOE Joint Genome Institute"/>
            <person name="Riley R."/>
            <person name="Haridas S."/>
            <person name="Wolfe K.H."/>
            <person name="Lopes M.R."/>
            <person name="Hittinger C.T."/>
            <person name="Goker M."/>
            <person name="Salamov A."/>
            <person name="Wisecaver J."/>
            <person name="Long T.M."/>
            <person name="Aerts A.L."/>
            <person name="Barry K."/>
            <person name="Choi C."/>
            <person name="Clum A."/>
            <person name="Coughlan A.Y."/>
            <person name="Deshpande S."/>
            <person name="Douglass A.P."/>
            <person name="Hanson S.J."/>
            <person name="Klenk H.-P."/>
            <person name="Labutti K."/>
            <person name="Lapidus A."/>
            <person name="Lindquist E."/>
            <person name="Lipzen A."/>
            <person name="Meier-Kolthoff J.P."/>
            <person name="Ohm R.A."/>
            <person name="Otillar R.P."/>
            <person name="Pangilinan J."/>
            <person name="Peng Y."/>
            <person name="Rokas A."/>
            <person name="Rosa C.A."/>
            <person name="Scheuner C."/>
            <person name="Sibirny A.A."/>
            <person name="Slot J.C."/>
            <person name="Stielow J.B."/>
            <person name="Sun H."/>
            <person name="Kurtzman C.P."/>
            <person name="Blackwell M."/>
            <person name="Grigoriev I.V."/>
            <person name="Jeffries T.W."/>
        </authorList>
    </citation>
    <scope>NUCLEOTIDE SEQUENCE [LARGE SCALE GENOMIC DNA]</scope>
    <source>
        <strain evidence="8">DSM 1968</strain>
    </source>
</reference>
<evidence type="ECO:0000256" key="3">
    <source>
        <dbReference type="ARBA" id="ARBA00022989"/>
    </source>
</evidence>
<feature type="transmembrane region" description="Helical" evidence="5">
    <location>
        <begin position="420"/>
        <end position="442"/>
    </location>
</feature>
<dbReference type="Proteomes" id="UP000095038">
    <property type="component" value="Unassembled WGS sequence"/>
</dbReference>
<dbReference type="OrthoDB" id="3936150at2759"/>
<name>A0A1D2VK50_9ASCO</name>
<dbReference type="InterPro" id="IPR011701">
    <property type="entry name" value="MFS"/>
</dbReference>
<dbReference type="GO" id="GO:0022857">
    <property type="term" value="F:transmembrane transporter activity"/>
    <property type="evidence" value="ECO:0007669"/>
    <property type="project" value="InterPro"/>
</dbReference>
<dbReference type="Pfam" id="PF07690">
    <property type="entry name" value="MFS_1"/>
    <property type="match status" value="1"/>
</dbReference>
<dbReference type="EMBL" id="KV454478">
    <property type="protein sequence ID" value="ODV61990.1"/>
    <property type="molecule type" value="Genomic_DNA"/>
</dbReference>
<evidence type="ECO:0000256" key="5">
    <source>
        <dbReference type="SAM" id="Phobius"/>
    </source>
</evidence>
<evidence type="ECO:0000313" key="7">
    <source>
        <dbReference type="EMBL" id="ODV61990.1"/>
    </source>
</evidence>
<feature type="transmembrane region" description="Helical" evidence="5">
    <location>
        <begin position="174"/>
        <end position="196"/>
    </location>
</feature>
<keyword evidence="8" id="KW-1185">Reference proteome</keyword>
<feature type="transmembrane region" description="Helical" evidence="5">
    <location>
        <begin position="363"/>
        <end position="382"/>
    </location>
</feature>
<keyword evidence="4 5" id="KW-0472">Membrane</keyword>
<dbReference type="InParanoid" id="A0A1D2VK50"/>
<sequence>MDIYSKKITIKSFSNDDNIKIPENNIVDWDGDDDPMKPINWEKKRKVRILIIGSLYGFLSPACSSMLSPAVHQIAKDFNVSSASLISFFVSVYVLAWAIIPLIVSPLAEMYGKKHIINFSIVFMFVFNMACALSQNAAQLIIFRFLAGCGSSAPITVGPSIIGDLFHENDRTLWSALVSIGPIAGPTISPVIAGFVVENLSWRWVFWIQLILNGVIAFFGLIIIEETYPPTILLKKAKKLMKLTNNPNLKTIYNYNDNESKLDKIKSNITRPLQLLIFHPMIYGLGAYMALMFALIYVLICTFPTLWQYDYNFSTGITGLMYLSLGIGYFLALPIWGILTQKGYLKLVKNNNNVSKPEFRLQYLWWSGIGAPITFLIFGWTAEYKTHWIVPAIMACLFAFFIMGMFQTSYVYLIDMNPRFSASSVAAVTVFRSVLACFVPLFAPDMFDSIGYGWSHTIFAIIAFLLGTPFPFYVYKNGENLRERANKKLEKSFNIIS</sequence>
<feature type="transmembrane region" description="Helical" evidence="5">
    <location>
        <begin position="320"/>
        <end position="339"/>
    </location>
</feature>
<feature type="transmembrane region" description="Helical" evidence="5">
    <location>
        <begin position="49"/>
        <end position="71"/>
    </location>
</feature>
<dbReference type="InterPro" id="IPR020846">
    <property type="entry name" value="MFS_dom"/>
</dbReference>
<dbReference type="GO" id="GO:0005886">
    <property type="term" value="C:plasma membrane"/>
    <property type="evidence" value="ECO:0007669"/>
    <property type="project" value="UniProtKB-ARBA"/>
</dbReference>
<feature type="domain" description="Major facilitator superfamily (MFS) profile" evidence="6">
    <location>
        <begin position="49"/>
        <end position="479"/>
    </location>
</feature>
<dbReference type="PROSITE" id="PS50850">
    <property type="entry name" value="MFS"/>
    <property type="match status" value="1"/>
</dbReference>
<dbReference type="InterPro" id="IPR036259">
    <property type="entry name" value="MFS_trans_sf"/>
</dbReference>
<dbReference type="PANTHER" id="PTHR23502">
    <property type="entry name" value="MAJOR FACILITATOR SUPERFAMILY"/>
    <property type="match status" value="1"/>
</dbReference>
<evidence type="ECO:0000313" key="8">
    <source>
        <dbReference type="Proteomes" id="UP000095038"/>
    </source>
</evidence>
<dbReference type="PANTHER" id="PTHR23502:SF60">
    <property type="entry name" value="MAJOR FACILITATOR SUPERFAMILY (MFS) PROFILE DOMAIN-CONTAINING PROTEIN-RELATED"/>
    <property type="match status" value="1"/>
</dbReference>
<gene>
    <name evidence="7" type="ORF">ASCRUDRAFT_33617</name>
</gene>
<protein>
    <submittedName>
        <fullName evidence="7">Multidrug resistance protein 4</fullName>
    </submittedName>
</protein>
<evidence type="ECO:0000256" key="2">
    <source>
        <dbReference type="ARBA" id="ARBA00022692"/>
    </source>
</evidence>
<feature type="transmembrane region" description="Helical" evidence="5">
    <location>
        <begin position="116"/>
        <end position="135"/>
    </location>
</feature>
<feature type="transmembrane region" description="Helical" evidence="5">
    <location>
        <begin position="141"/>
        <end position="162"/>
    </location>
</feature>
<dbReference type="RefSeq" id="XP_020048297.1">
    <property type="nucleotide sequence ID" value="XM_020190446.1"/>
</dbReference>
<dbReference type="Gene3D" id="1.20.1250.20">
    <property type="entry name" value="MFS general substrate transporter like domains"/>
    <property type="match status" value="1"/>
</dbReference>
<evidence type="ECO:0000259" key="6">
    <source>
        <dbReference type="PROSITE" id="PS50850"/>
    </source>
</evidence>
<evidence type="ECO:0000256" key="4">
    <source>
        <dbReference type="ARBA" id="ARBA00023136"/>
    </source>
</evidence>